<dbReference type="SMART" id="SM00052">
    <property type="entry name" value="EAL"/>
    <property type="match status" value="1"/>
</dbReference>
<dbReference type="SUPFAM" id="SSF55073">
    <property type="entry name" value="Nucleotide cyclase"/>
    <property type="match status" value="1"/>
</dbReference>
<dbReference type="Pfam" id="PF00990">
    <property type="entry name" value="GGDEF"/>
    <property type="match status" value="1"/>
</dbReference>
<feature type="transmembrane region" description="Helical" evidence="1">
    <location>
        <begin position="6"/>
        <end position="27"/>
    </location>
</feature>
<dbReference type="Proteomes" id="UP001331561">
    <property type="component" value="Unassembled WGS sequence"/>
</dbReference>
<keyword evidence="1" id="KW-0812">Transmembrane</keyword>
<dbReference type="CDD" id="cd01948">
    <property type="entry name" value="EAL"/>
    <property type="match status" value="1"/>
</dbReference>
<reference evidence="4 5" key="1">
    <citation type="submission" date="2024-01" db="EMBL/GenBank/DDBJ databases">
        <title>Uliginosibacterium soil sp. nov.</title>
        <authorList>
            <person name="Lv Y."/>
        </authorList>
    </citation>
    <scope>NUCLEOTIDE SEQUENCE [LARGE SCALE GENOMIC DNA]</scope>
    <source>
        <strain evidence="4 5">H3</strain>
    </source>
</reference>
<feature type="transmembrane region" description="Helical" evidence="1">
    <location>
        <begin position="193"/>
        <end position="212"/>
    </location>
</feature>
<proteinExistence type="predicted"/>
<dbReference type="SUPFAM" id="SSF141868">
    <property type="entry name" value="EAL domain-like"/>
    <property type="match status" value="1"/>
</dbReference>
<dbReference type="InterPro" id="IPR043128">
    <property type="entry name" value="Rev_trsase/Diguanyl_cyclase"/>
</dbReference>
<dbReference type="PANTHER" id="PTHR44757:SF2">
    <property type="entry name" value="BIOFILM ARCHITECTURE MAINTENANCE PROTEIN MBAA"/>
    <property type="match status" value="1"/>
</dbReference>
<dbReference type="Gene3D" id="3.20.20.450">
    <property type="entry name" value="EAL domain"/>
    <property type="match status" value="1"/>
</dbReference>
<dbReference type="PANTHER" id="PTHR44757">
    <property type="entry name" value="DIGUANYLATE CYCLASE DGCP"/>
    <property type="match status" value="1"/>
</dbReference>
<dbReference type="InterPro" id="IPR029787">
    <property type="entry name" value="Nucleotide_cyclase"/>
</dbReference>
<dbReference type="Pfam" id="PF00563">
    <property type="entry name" value="EAL"/>
    <property type="match status" value="1"/>
</dbReference>
<accession>A0ABU6JYA4</accession>
<dbReference type="PROSITE" id="PS50883">
    <property type="entry name" value="EAL"/>
    <property type="match status" value="1"/>
</dbReference>
<dbReference type="InterPro" id="IPR000160">
    <property type="entry name" value="GGDEF_dom"/>
</dbReference>
<feature type="domain" description="EAL" evidence="2">
    <location>
        <begin position="448"/>
        <end position="701"/>
    </location>
</feature>
<dbReference type="RefSeq" id="WP_327597367.1">
    <property type="nucleotide sequence ID" value="NZ_JAYXHS010000001.1"/>
</dbReference>
<evidence type="ECO:0000259" key="3">
    <source>
        <dbReference type="PROSITE" id="PS50887"/>
    </source>
</evidence>
<evidence type="ECO:0000313" key="5">
    <source>
        <dbReference type="Proteomes" id="UP001331561"/>
    </source>
</evidence>
<protein>
    <submittedName>
        <fullName evidence="4">EAL domain-containing protein</fullName>
    </submittedName>
</protein>
<keyword evidence="1" id="KW-1133">Transmembrane helix</keyword>
<keyword evidence="1" id="KW-0472">Membrane</keyword>
<dbReference type="InterPro" id="IPR035919">
    <property type="entry name" value="EAL_sf"/>
</dbReference>
<sequence>MFRLLRYFSLASLLSMVLAALVLGWFYREIAVHAMVRMGESGNQALTQVLSNSLWSRLVPYLDKARQLSTDQLREHPDRDALSRALRQQVRGLSVVKVKLYDARGRTVFSTDAKQIGEDKSSNAGFIMASKGTVVSELSHRDKFSAFERVIEDRDLLSSYIPVREGGRIVAVFEVYDDLTSDLAAIRTTQQRVMLGVFAILALLYGVLFLIVRHGAAVIRRQYHEHELIEAALRDSQQTLECRVAERTAELARANAGLEAEMLERRLADQRVVHMAHHDALTGLPNRSLLNDRVGHDIARARRSGGELALLFLDLDRFKNVNDSLGHEVGDELLKAVAARLKGRLREDDTIARLGGDEFIVALPDVAGAAEVATVSAAILTELARPYNIAGHELSADASIGIALYPRDGDCIETLMRNADAAMYCAKESGRANYQFFDAQMNQRVSHRLSTENNMRRALEHEEFVLHYQPVINLTTGRIEGAEALLRWPQSDARPISPAEFIPVAEDTGLIVPLGEWVLQKACEQAKAWQALQPGLRMAVNLSARQLRQKNLVGMIEGVLASSGLAPNLLELELTEGMLVDNVEETLATLGRLEDMGIRIAIDDFGTGYSSLSYLKRFPIHTLKIDRSFVRDISDDPDDAALVTAIIFMARSLKLQVTAEGVETEEQADFLRSLACDQVQGFHFDRPLPALEFSSRLEKKMPQASSRVAA</sequence>
<dbReference type="Gene3D" id="3.30.70.270">
    <property type="match status" value="1"/>
</dbReference>
<evidence type="ECO:0000256" key="1">
    <source>
        <dbReference type="SAM" id="Phobius"/>
    </source>
</evidence>
<comment type="caution">
    <text evidence="4">The sequence shown here is derived from an EMBL/GenBank/DDBJ whole genome shotgun (WGS) entry which is preliminary data.</text>
</comment>
<feature type="domain" description="GGDEF" evidence="3">
    <location>
        <begin position="306"/>
        <end position="439"/>
    </location>
</feature>
<dbReference type="InterPro" id="IPR001633">
    <property type="entry name" value="EAL_dom"/>
</dbReference>
<keyword evidence="5" id="KW-1185">Reference proteome</keyword>
<dbReference type="PROSITE" id="PS50887">
    <property type="entry name" value="GGDEF"/>
    <property type="match status" value="1"/>
</dbReference>
<gene>
    <name evidence="4" type="ORF">VVD49_01560</name>
</gene>
<dbReference type="NCBIfam" id="TIGR00254">
    <property type="entry name" value="GGDEF"/>
    <property type="match status" value="1"/>
</dbReference>
<dbReference type="CDD" id="cd01949">
    <property type="entry name" value="GGDEF"/>
    <property type="match status" value="1"/>
</dbReference>
<dbReference type="SMART" id="SM00267">
    <property type="entry name" value="GGDEF"/>
    <property type="match status" value="1"/>
</dbReference>
<evidence type="ECO:0000259" key="2">
    <source>
        <dbReference type="PROSITE" id="PS50883"/>
    </source>
</evidence>
<evidence type="ECO:0000313" key="4">
    <source>
        <dbReference type="EMBL" id="MEC5384387.1"/>
    </source>
</evidence>
<organism evidence="4 5">
    <name type="scientific">Uliginosibacterium silvisoli</name>
    <dbReference type="NCBI Taxonomy" id="3114758"/>
    <lineage>
        <taxon>Bacteria</taxon>
        <taxon>Pseudomonadati</taxon>
        <taxon>Pseudomonadota</taxon>
        <taxon>Betaproteobacteria</taxon>
        <taxon>Rhodocyclales</taxon>
        <taxon>Zoogloeaceae</taxon>
        <taxon>Uliginosibacterium</taxon>
    </lineage>
</organism>
<dbReference type="EMBL" id="JAYXHS010000001">
    <property type="protein sequence ID" value="MEC5384387.1"/>
    <property type="molecule type" value="Genomic_DNA"/>
</dbReference>
<name>A0ABU6JYA4_9RHOO</name>
<dbReference type="InterPro" id="IPR052155">
    <property type="entry name" value="Biofilm_reg_signaling"/>
</dbReference>